<reference evidence="3" key="1">
    <citation type="submission" date="2022-11" db="UniProtKB">
        <authorList>
            <consortium name="WormBaseParasite"/>
        </authorList>
    </citation>
    <scope>IDENTIFICATION</scope>
</reference>
<dbReference type="WBParaSite" id="PSU_v2.g13945.t1">
    <property type="protein sequence ID" value="PSU_v2.g13945.t1"/>
    <property type="gene ID" value="PSU_v2.g13945"/>
</dbReference>
<feature type="region of interest" description="Disordered" evidence="1">
    <location>
        <begin position="1"/>
        <end position="90"/>
    </location>
</feature>
<evidence type="ECO:0000313" key="3">
    <source>
        <dbReference type="WBParaSite" id="PSU_v2.g13945.t1"/>
    </source>
</evidence>
<keyword evidence="2" id="KW-1185">Reference proteome</keyword>
<name>A0A914Y3Y9_9BILA</name>
<feature type="compositionally biased region" description="Polar residues" evidence="1">
    <location>
        <begin position="81"/>
        <end position="90"/>
    </location>
</feature>
<dbReference type="Proteomes" id="UP000887577">
    <property type="component" value="Unplaced"/>
</dbReference>
<sequence>MRNRIIDPDDEDNEEEVVTRRQRPRSRQSRTSQSSQGSGATTSHGRRRQIETIEEEDENETTLRPSRGRQIQRQNGEEMSMLQSQGNKSDSISEAVLATFALSSKGPIKEGDLKPLWFT</sequence>
<dbReference type="AlphaFoldDB" id="A0A914Y3Y9"/>
<protein>
    <submittedName>
        <fullName evidence="3">Uncharacterized protein</fullName>
    </submittedName>
</protein>
<evidence type="ECO:0000256" key="1">
    <source>
        <dbReference type="SAM" id="MobiDB-lite"/>
    </source>
</evidence>
<proteinExistence type="predicted"/>
<organism evidence="2 3">
    <name type="scientific">Panagrolaimus superbus</name>
    <dbReference type="NCBI Taxonomy" id="310955"/>
    <lineage>
        <taxon>Eukaryota</taxon>
        <taxon>Metazoa</taxon>
        <taxon>Ecdysozoa</taxon>
        <taxon>Nematoda</taxon>
        <taxon>Chromadorea</taxon>
        <taxon>Rhabditida</taxon>
        <taxon>Tylenchina</taxon>
        <taxon>Panagrolaimomorpha</taxon>
        <taxon>Panagrolaimoidea</taxon>
        <taxon>Panagrolaimidae</taxon>
        <taxon>Panagrolaimus</taxon>
    </lineage>
</organism>
<feature type="compositionally biased region" description="Low complexity" evidence="1">
    <location>
        <begin position="29"/>
        <end position="43"/>
    </location>
</feature>
<accession>A0A914Y3Y9</accession>
<evidence type="ECO:0000313" key="2">
    <source>
        <dbReference type="Proteomes" id="UP000887577"/>
    </source>
</evidence>